<protein>
    <submittedName>
        <fullName evidence="2">Uncharacterized protein</fullName>
    </submittedName>
</protein>
<evidence type="ECO:0000313" key="3">
    <source>
        <dbReference type="Proteomes" id="UP000837857"/>
    </source>
</evidence>
<evidence type="ECO:0000256" key="1">
    <source>
        <dbReference type="SAM" id="MobiDB-lite"/>
    </source>
</evidence>
<proteinExistence type="predicted"/>
<organism evidence="2 3">
    <name type="scientific">Iphiclides podalirius</name>
    <name type="common">scarce swallowtail</name>
    <dbReference type="NCBI Taxonomy" id="110791"/>
    <lineage>
        <taxon>Eukaryota</taxon>
        <taxon>Metazoa</taxon>
        <taxon>Ecdysozoa</taxon>
        <taxon>Arthropoda</taxon>
        <taxon>Hexapoda</taxon>
        <taxon>Insecta</taxon>
        <taxon>Pterygota</taxon>
        <taxon>Neoptera</taxon>
        <taxon>Endopterygota</taxon>
        <taxon>Lepidoptera</taxon>
        <taxon>Glossata</taxon>
        <taxon>Ditrysia</taxon>
        <taxon>Papilionoidea</taxon>
        <taxon>Papilionidae</taxon>
        <taxon>Papilioninae</taxon>
        <taxon>Iphiclides</taxon>
    </lineage>
</organism>
<feature type="region of interest" description="Disordered" evidence="1">
    <location>
        <begin position="44"/>
        <end position="81"/>
    </location>
</feature>
<dbReference type="Proteomes" id="UP000837857">
    <property type="component" value="Chromosome 5"/>
</dbReference>
<dbReference type="EMBL" id="OW152817">
    <property type="protein sequence ID" value="CAH2068429.1"/>
    <property type="molecule type" value="Genomic_DNA"/>
</dbReference>
<evidence type="ECO:0000313" key="2">
    <source>
        <dbReference type="EMBL" id="CAH2068429.1"/>
    </source>
</evidence>
<gene>
    <name evidence="2" type="ORF">IPOD504_LOCUS14313</name>
</gene>
<name>A0ABN8IWJ4_9NEOP</name>
<accession>A0ABN8IWJ4</accession>
<sequence>MDRFNAEAAMFEERNRVNSNHLLSMGGVTCTRQMADKKAPTLCGRKLRTKRNGTRDPPGDLKAFGNDGSSRKEFSWRANTT</sequence>
<feature type="non-terminal residue" evidence="2">
    <location>
        <position position="81"/>
    </location>
</feature>
<reference evidence="2" key="1">
    <citation type="submission" date="2022-03" db="EMBL/GenBank/DDBJ databases">
        <authorList>
            <person name="Martin H S."/>
        </authorList>
    </citation>
    <scope>NUCLEOTIDE SEQUENCE</scope>
</reference>
<keyword evidence="3" id="KW-1185">Reference proteome</keyword>